<dbReference type="GO" id="GO:0015074">
    <property type="term" value="P:DNA integration"/>
    <property type="evidence" value="ECO:0007669"/>
    <property type="project" value="InterPro"/>
</dbReference>
<dbReference type="SUPFAM" id="SSF56349">
    <property type="entry name" value="DNA breaking-rejoining enzymes"/>
    <property type="match status" value="1"/>
</dbReference>
<dbReference type="InterPro" id="IPR013762">
    <property type="entry name" value="Integrase-like_cat_sf"/>
</dbReference>
<sequence length="493" mass="54703">MIFQNVLTNSGAPKVPPILWDWPNVPQTFSLHDKYTAEEANVVLGESTWVLSVQGKDRKFTFLPGEVGLFQQKLVLLTQADFSPSSLYKFTFTLLRHWEVYLEMLQTDPADIKLFWDAKIVTIDLAKAAKSILQLAARHSLGPWDIRHKKFIKSLSTRANSTVAAQKDRLAKRSKLIAPTGQADIVRLLDEKGKAENLLEWQIEGLAALALGFQHAIRPVQILTLMTNHVQLLNEKEGQVACIISFHEAKKKKDQGSIEMARQIKPEWAPLIFKLLDSAAIAGRTRVFSTTDGTTLWTYTKRVCKEFGVRITHSYYNLRHTGAQMLADAGHSRSDISNFLGHSQPSSGVTYIKSSRKQADFLNKALGTSKLYSTLESIATGKYVTVQELEAAHEDKQIAGVVGDSLISGIGICGSRQGACVYDPVMSCYNCKKYMPVLNPVVHQEAIAGMRQQVLFFFKTGGSKESPSYLQLNAAIGGAQKALAISQQHIKPE</sequence>
<dbReference type="GO" id="GO:0006310">
    <property type="term" value="P:DNA recombination"/>
    <property type="evidence" value="ECO:0007669"/>
    <property type="project" value="UniProtKB-KW"/>
</dbReference>
<evidence type="ECO:0000256" key="1">
    <source>
        <dbReference type="ARBA" id="ARBA00023172"/>
    </source>
</evidence>
<evidence type="ECO:0000313" key="2">
    <source>
        <dbReference type="EMBL" id="OIJ44426.1"/>
    </source>
</evidence>
<protein>
    <submittedName>
        <fullName evidence="2">Phage integrase family protein</fullName>
    </submittedName>
</protein>
<accession>A0A1S2NH58</accession>
<organism evidence="2 3">
    <name type="scientific">Massilia timonae</name>
    <dbReference type="NCBI Taxonomy" id="47229"/>
    <lineage>
        <taxon>Bacteria</taxon>
        <taxon>Pseudomonadati</taxon>
        <taxon>Pseudomonadota</taxon>
        <taxon>Betaproteobacteria</taxon>
        <taxon>Burkholderiales</taxon>
        <taxon>Oxalobacteraceae</taxon>
        <taxon>Telluria group</taxon>
        <taxon>Massilia</taxon>
    </lineage>
</organism>
<evidence type="ECO:0000313" key="3">
    <source>
        <dbReference type="Proteomes" id="UP000180246"/>
    </source>
</evidence>
<name>A0A1S2NH58_9BURK</name>
<dbReference type="InterPro" id="IPR011010">
    <property type="entry name" value="DNA_brk_join_enz"/>
</dbReference>
<gene>
    <name evidence="2" type="ORF">LO55_1260</name>
</gene>
<dbReference type="Proteomes" id="UP000180246">
    <property type="component" value="Unassembled WGS sequence"/>
</dbReference>
<dbReference type="EMBL" id="JRYB01000001">
    <property type="protein sequence ID" value="OIJ44426.1"/>
    <property type="molecule type" value="Genomic_DNA"/>
</dbReference>
<dbReference type="CDD" id="cd00397">
    <property type="entry name" value="DNA_BRE_C"/>
    <property type="match status" value="1"/>
</dbReference>
<reference evidence="2 3" key="1">
    <citation type="submission" date="2014-10" db="EMBL/GenBank/DDBJ databases">
        <authorList>
            <person name="Seo M.-J."/>
            <person name="Seok Y.J."/>
            <person name="Cha I.-T."/>
        </authorList>
    </citation>
    <scope>NUCLEOTIDE SEQUENCE [LARGE SCALE GENOMIC DNA]</scope>
    <source>
        <strain evidence="2 3">NEU</strain>
    </source>
</reference>
<dbReference type="RefSeq" id="WP_143054464.1">
    <property type="nucleotide sequence ID" value="NZ_JRYB01000001.1"/>
</dbReference>
<dbReference type="GO" id="GO:0003677">
    <property type="term" value="F:DNA binding"/>
    <property type="evidence" value="ECO:0007669"/>
    <property type="project" value="InterPro"/>
</dbReference>
<dbReference type="Gene3D" id="1.10.443.10">
    <property type="entry name" value="Intergrase catalytic core"/>
    <property type="match status" value="1"/>
</dbReference>
<keyword evidence="1" id="KW-0233">DNA recombination</keyword>
<dbReference type="AlphaFoldDB" id="A0A1S2NH58"/>
<comment type="caution">
    <text evidence="2">The sequence shown here is derived from an EMBL/GenBank/DDBJ whole genome shotgun (WGS) entry which is preliminary data.</text>
</comment>
<proteinExistence type="predicted"/>